<name>A0A8J2HVC3_9PLEO</name>
<proteinExistence type="predicted"/>
<dbReference type="OrthoDB" id="3679110at2759"/>
<dbReference type="AlphaFoldDB" id="A0A8J2HVC3"/>
<evidence type="ECO:0000313" key="1">
    <source>
        <dbReference type="EMBL" id="CAG5149469.1"/>
    </source>
</evidence>
<organism evidence="1 2">
    <name type="scientific">Alternaria atra</name>
    <dbReference type="NCBI Taxonomy" id="119953"/>
    <lineage>
        <taxon>Eukaryota</taxon>
        <taxon>Fungi</taxon>
        <taxon>Dikarya</taxon>
        <taxon>Ascomycota</taxon>
        <taxon>Pezizomycotina</taxon>
        <taxon>Dothideomycetes</taxon>
        <taxon>Pleosporomycetidae</taxon>
        <taxon>Pleosporales</taxon>
        <taxon>Pleosporineae</taxon>
        <taxon>Pleosporaceae</taxon>
        <taxon>Alternaria</taxon>
        <taxon>Alternaria sect. Ulocladioides</taxon>
    </lineage>
</organism>
<dbReference type="Proteomes" id="UP000676310">
    <property type="component" value="Unassembled WGS sequence"/>
</dbReference>
<accession>A0A8J2HVC3</accession>
<gene>
    <name evidence="1" type="ORF">ALTATR162_LOCUS2375</name>
</gene>
<protein>
    <submittedName>
        <fullName evidence="1">Uncharacterized protein</fullName>
    </submittedName>
</protein>
<sequence length="267" mass="30700">MTTKASLPSTRVAATLPALSLRQILLVHLIVFQEAVFGYHVRDFNLIRWIQEATHTSFPVGLFIRDNESDLRLPDTARLNSDGVYRAWVMRNHCDTFCAVMQRFVNRHLDEFLGLSDPTKWMRFLAIPQLRLVSDTENLSSIIGHSVLLITDGNGEKHMFDGIIDQYGRDWKKHWLMTKEELMRSHMNLGRGLKKRPEGEAAALRARLDGGKYQHGYWAVASRRMEQIFHELDGMSLRGYTEDDIEARIRSLSKTKLVGAYEEALAQ</sequence>
<dbReference type="EMBL" id="CAJRGZ010000015">
    <property type="protein sequence ID" value="CAG5149469.1"/>
    <property type="molecule type" value="Genomic_DNA"/>
</dbReference>
<reference evidence="1" key="1">
    <citation type="submission" date="2021-05" db="EMBL/GenBank/DDBJ databases">
        <authorList>
            <person name="Stam R."/>
        </authorList>
    </citation>
    <scope>NUCLEOTIDE SEQUENCE</scope>
    <source>
        <strain evidence="1">CS162</strain>
    </source>
</reference>
<dbReference type="RefSeq" id="XP_043165914.1">
    <property type="nucleotide sequence ID" value="XM_043309979.1"/>
</dbReference>
<evidence type="ECO:0000313" key="2">
    <source>
        <dbReference type="Proteomes" id="UP000676310"/>
    </source>
</evidence>
<keyword evidence="2" id="KW-1185">Reference proteome</keyword>
<comment type="caution">
    <text evidence="1">The sequence shown here is derived from an EMBL/GenBank/DDBJ whole genome shotgun (WGS) entry which is preliminary data.</text>
</comment>
<dbReference type="GeneID" id="67013813"/>